<dbReference type="AlphaFoldDB" id="A0A0V0TD86"/>
<dbReference type="Proteomes" id="UP000055048">
    <property type="component" value="Unassembled WGS sequence"/>
</dbReference>
<comment type="caution">
    <text evidence="1">The sequence shown here is derived from an EMBL/GenBank/DDBJ whole genome shotgun (WGS) entry which is preliminary data.</text>
</comment>
<proteinExistence type="predicted"/>
<evidence type="ECO:0000313" key="1">
    <source>
        <dbReference type="EMBL" id="KRX36970.1"/>
    </source>
</evidence>
<sequence>MIVTYLQFKFHTVRYGTGKFECNPILVTFLITQPMETARRMKQIHHSTYMANTENYPHFQYLFQTIIIFKITVKERKHTFVLE</sequence>
<accession>A0A0V0TD86</accession>
<keyword evidence="2" id="KW-1185">Reference proteome</keyword>
<dbReference type="EMBL" id="JYDJ01000334">
    <property type="protein sequence ID" value="KRX36970.1"/>
    <property type="molecule type" value="Genomic_DNA"/>
</dbReference>
<organism evidence="1 2">
    <name type="scientific">Trichinella murrelli</name>
    <dbReference type="NCBI Taxonomy" id="144512"/>
    <lineage>
        <taxon>Eukaryota</taxon>
        <taxon>Metazoa</taxon>
        <taxon>Ecdysozoa</taxon>
        <taxon>Nematoda</taxon>
        <taxon>Enoplea</taxon>
        <taxon>Dorylaimia</taxon>
        <taxon>Trichinellida</taxon>
        <taxon>Trichinellidae</taxon>
        <taxon>Trichinella</taxon>
    </lineage>
</organism>
<gene>
    <name evidence="1" type="ORF">T05_10759</name>
</gene>
<name>A0A0V0TD86_9BILA</name>
<protein>
    <submittedName>
        <fullName evidence="1">Uncharacterized protein</fullName>
    </submittedName>
</protein>
<reference evidence="1 2" key="1">
    <citation type="submission" date="2015-01" db="EMBL/GenBank/DDBJ databases">
        <title>Evolution of Trichinella species and genotypes.</title>
        <authorList>
            <person name="Korhonen P.K."/>
            <person name="Edoardo P."/>
            <person name="Giuseppe L.R."/>
            <person name="Gasser R.B."/>
        </authorList>
    </citation>
    <scope>NUCLEOTIDE SEQUENCE [LARGE SCALE GENOMIC DNA]</scope>
    <source>
        <strain evidence="1">ISS417</strain>
    </source>
</reference>
<evidence type="ECO:0000313" key="2">
    <source>
        <dbReference type="Proteomes" id="UP000055048"/>
    </source>
</evidence>